<keyword evidence="1" id="KW-0472">Membrane</keyword>
<feature type="transmembrane region" description="Helical" evidence="1">
    <location>
        <begin position="71"/>
        <end position="88"/>
    </location>
</feature>
<dbReference type="Proteomes" id="UP000510821">
    <property type="component" value="Chromosome"/>
</dbReference>
<dbReference type="AlphaFoldDB" id="A0A7D5XPM4"/>
<feature type="transmembrane region" description="Helical" evidence="1">
    <location>
        <begin position="42"/>
        <end position="59"/>
    </location>
</feature>
<keyword evidence="1" id="KW-0812">Transmembrane</keyword>
<reference evidence="3" key="1">
    <citation type="submission" date="2020-07" db="EMBL/GenBank/DDBJ databases">
        <title>Metabolic diversity and evolutionary history of the archaeal phylum ###Micrarchaeota### uncovered from a freshwater lake metagenome.</title>
        <authorList>
            <person name="Kadnikov V.V."/>
            <person name="Savvichev A.S."/>
            <person name="Mardanov A.V."/>
            <person name="Beletsky A.V."/>
            <person name="Chupakov A.V."/>
            <person name="Kokryatskaya N.M."/>
            <person name="Pimenov N.V."/>
            <person name="Ravin N.V."/>
        </authorList>
    </citation>
    <scope>NUCLEOTIDE SEQUENCE [LARGE SCALE GENOMIC DNA]</scope>
</reference>
<feature type="transmembrane region" description="Helical" evidence="1">
    <location>
        <begin position="20"/>
        <end position="36"/>
    </location>
</feature>
<keyword evidence="1" id="KW-1133">Transmembrane helix</keyword>
<organism evidence="2 3">
    <name type="scientific">Fermentimicrarchaeum limneticum</name>
    <dbReference type="NCBI Taxonomy" id="2795018"/>
    <lineage>
        <taxon>Archaea</taxon>
        <taxon>Candidatus Micrarchaeota</taxon>
        <taxon>Candidatus Fermentimicrarchaeales</taxon>
        <taxon>Candidatus Fermentimicrarchaeaceae</taxon>
        <taxon>Candidatus Fermentimicrarchaeum</taxon>
    </lineage>
</organism>
<evidence type="ECO:0000313" key="2">
    <source>
        <dbReference type="EMBL" id="QLJ52687.1"/>
    </source>
</evidence>
<dbReference type="EMBL" id="CP058998">
    <property type="protein sequence ID" value="QLJ52687.1"/>
    <property type="molecule type" value="Genomic_DNA"/>
</dbReference>
<protein>
    <submittedName>
        <fullName evidence="2">Uncharacterized protein</fullName>
    </submittedName>
</protein>
<evidence type="ECO:0000313" key="3">
    <source>
        <dbReference type="Proteomes" id="UP000510821"/>
    </source>
</evidence>
<dbReference type="SUPFAM" id="SSF81442">
    <property type="entry name" value="Cytochrome c oxidase subunit I-like"/>
    <property type="match status" value="1"/>
</dbReference>
<name>A0A7D5XPM4_FERL1</name>
<gene>
    <name evidence="2" type="ORF">Sv326_0512</name>
</gene>
<dbReference type="KEGG" id="flt:Sv326_0512"/>
<evidence type="ECO:0000256" key="1">
    <source>
        <dbReference type="SAM" id="Phobius"/>
    </source>
</evidence>
<sequence length="94" mass="11098">MDKKSKPITKKDKMKFNPEPGFILLLIFFVFIGMLVEKTGVSLFIPLIFWLFALIVYKQGRIFGIHDNEKARRWAVYLAIAGVFLFFWEFRVCC</sequence>
<accession>A0A7D5XPM4</accession>
<dbReference type="InterPro" id="IPR036927">
    <property type="entry name" value="Cyt_c_oxase-like_su1_sf"/>
</dbReference>
<proteinExistence type="predicted"/>